<evidence type="ECO:0000313" key="2">
    <source>
        <dbReference type="Proteomes" id="UP000602284"/>
    </source>
</evidence>
<evidence type="ECO:0008006" key="3">
    <source>
        <dbReference type="Google" id="ProtNLM"/>
    </source>
</evidence>
<organism evidence="1 2">
    <name type="scientific">Tumebacillus amylolyticus</name>
    <dbReference type="NCBI Taxonomy" id="2801339"/>
    <lineage>
        <taxon>Bacteria</taxon>
        <taxon>Bacillati</taxon>
        <taxon>Bacillota</taxon>
        <taxon>Bacilli</taxon>
        <taxon>Bacillales</taxon>
        <taxon>Alicyclobacillaceae</taxon>
        <taxon>Tumebacillus</taxon>
    </lineage>
</organism>
<comment type="caution">
    <text evidence="1">The sequence shown here is derived from an EMBL/GenBank/DDBJ whole genome shotgun (WGS) entry which is preliminary data.</text>
</comment>
<gene>
    <name evidence="1" type="ORF">JJB07_05300</name>
</gene>
<dbReference type="Proteomes" id="UP000602284">
    <property type="component" value="Unassembled WGS sequence"/>
</dbReference>
<protein>
    <recommendedName>
        <fullName evidence="3">Phr family secreted Rap phosphatase inhibitor</fullName>
    </recommendedName>
</protein>
<evidence type="ECO:0000313" key="1">
    <source>
        <dbReference type="EMBL" id="MBL0386064.1"/>
    </source>
</evidence>
<reference evidence="1 2" key="1">
    <citation type="submission" date="2021-01" db="EMBL/GenBank/DDBJ databases">
        <title>Tumebacillus sp. strain ITR2 16S ribosomal RNA gene Genome sequencing and assembly.</title>
        <authorList>
            <person name="Kang M."/>
        </authorList>
    </citation>
    <scope>NUCLEOTIDE SEQUENCE [LARGE SCALE GENOMIC DNA]</scope>
    <source>
        <strain evidence="1 2">ITR2</strain>
    </source>
</reference>
<sequence length="48" mass="4988">MRKVFFGFSLVVVLATLVVGSVGNSNTKVATNMGPDPMGIQAMNSTTV</sequence>
<name>A0ABS1J717_9BACL</name>
<dbReference type="RefSeq" id="WP_201631856.1">
    <property type="nucleotide sequence ID" value="NZ_JAEQNB010000001.1"/>
</dbReference>
<dbReference type="EMBL" id="JAEQNB010000001">
    <property type="protein sequence ID" value="MBL0386064.1"/>
    <property type="molecule type" value="Genomic_DNA"/>
</dbReference>
<keyword evidence="2" id="KW-1185">Reference proteome</keyword>
<proteinExistence type="predicted"/>
<accession>A0ABS1J717</accession>